<proteinExistence type="inferred from homology"/>
<keyword evidence="8" id="KW-0539">Nucleus</keyword>
<keyword evidence="11" id="KW-1185">Reference proteome</keyword>
<reference evidence="10" key="1">
    <citation type="submission" date="2022-12" db="EMBL/GenBank/DDBJ databases">
        <authorList>
            <person name="Petersen C."/>
        </authorList>
    </citation>
    <scope>NUCLEOTIDE SEQUENCE</scope>
    <source>
        <strain evidence="10">IBT 21472</strain>
    </source>
</reference>
<dbReference type="GO" id="GO:0005730">
    <property type="term" value="C:nucleolus"/>
    <property type="evidence" value="ECO:0007669"/>
    <property type="project" value="UniProtKB-SubCell"/>
</dbReference>
<evidence type="ECO:0000256" key="6">
    <source>
        <dbReference type="ARBA" id="ARBA00022552"/>
    </source>
</evidence>
<evidence type="ECO:0000313" key="10">
    <source>
        <dbReference type="EMBL" id="KAJ5307649.1"/>
    </source>
</evidence>
<dbReference type="EMBL" id="JAPZBO010000008">
    <property type="protein sequence ID" value="KAJ5307649.1"/>
    <property type="molecule type" value="Genomic_DNA"/>
</dbReference>
<keyword evidence="7" id="KW-0175">Coiled coil</keyword>
<dbReference type="Proteomes" id="UP001147746">
    <property type="component" value="Unassembled WGS sequence"/>
</dbReference>
<evidence type="ECO:0000256" key="8">
    <source>
        <dbReference type="ARBA" id="ARBA00023242"/>
    </source>
</evidence>
<evidence type="ECO:0000256" key="3">
    <source>
        <dbReference type="ARBA" id="ARBA00006916"/>
    </source>
</evidence>
<dbReference type="OrthoDB" id="47732at2759"/>
<dbReference type="InterPro" id="IPR019310">
    <property type="entry name" value="Efg1"/>
</dbReference>
<comment type="similarity">
    <text evidence="3">Belongs to the EFG1 family.</text>
</comment>
<comment type="function">
    <text evidence="1">Involved in rRNA processing.</text>
</comment>
<name>A0A9W9GZF3_9EURO</name>
<dbReference type="GO" id="GO:0000462">
    <property type="term" value="P:maturation of SSU-rRNA from tricistronic rRNA transcript (SSU-rRNA, 5.8S rRNA, LSU-rRNA)"/>
    <property type="evidence" value="ECO:0007669"/>
    <property type="project" value="TreeGrafter"/>
</dbReference>
<feature type="compositionally biased region" description="Basic and acidic residues" evidence="9">
    <location>
        <begin position="1"/>
        <end position="31"/>
    </location>
</feature>
<evidence type="ECO:0000256" key="1">
    <source>
        <dbReference type="ARBA" id="ARBA00002773"/>
    </source>
</evidence>
<feature type="region of interest" description="Disordered" evidence="9">
    <location>
        <begin position="188"/>
        <end position="213"/>
    </location>
</feature>
<feature type="compositionally biased region" description="Acidic residues" evidence="9">
    <location>
        <begin position="331"/>
        <end position="341"/>
    </location>
</feature>
<dbReference type="AlphaFoldDB" id="A0A9W9GZF3"/>
<comment type="caution">
    <text evidence="10">The sequence shown here is derived from an EMBL/GenBank/DDBJ whole genome shotgun (WGS) entry which is preliminary data.</text>
</comment>
<evidence type="ECO:0000256" key="2">
    <source>
        <dbReference type="ARBA" id="ARBA00004604"/>
    </source>
</evidence>
<accession>A0A9W9GZF3</accession>
<feature type="region of interest" description="Disordered" evidence="9">
    <location>
        <begin position="233"/>
        <end position="341"/>
    </location>
</feature>
<evidence type="ECO:0000256" key="7">
    <source>
        <dbReference type="ARBA" id="ARBA00023054"/>
    </source>
</evidence>
<dbReference type="InterPro" id="IPR050786">
    <property type="entry name" value="EFG1_rRNA-proc"/>
</dbReference>
<evidence type="ECO:0000256" key="5">
    <source>
        <dbReference type="ARBA" id="ARBA00019827"/>
    </source>
</evidence>
<evidence type="ECO:0000313" key="11">
    <source>
        <dbReference type="Proteomes" id="UP001147746"/>
    </source>
</evidence>
<evidence type="ECO:0000256" key="4">
    <source>
        <dbReference type="ARBA" id="ARBA00018689"/>
    </source>
</evidence>
<organism evidence="10 11">
    <name type="scientific">Penicillium atrosanguineum</name>
    <dbReference type="NCBI Taxonomy" id="1132637"/>
    <lineage>
        <taxon>Eukaryota</taxon>
        <taxon>Fungi</taxon>
        <taxon>Dikarya</taxon>
        <taxon>Ascomycota</taxon>
        <taxon>Pezizomycotina</taxon>
        <taxon>Eurotiomycetes</taxon>
        <taxon>Eurotiomycetidae</taxon>
        <taxon>Eurotiales</taxon>
        <taxon>Aspergillaceae</taxon>
        <taxon>Penicillium</taxon>
    </lineage>
</organism>
<dbReference type="PANTHER" id="PTHR33911">
    <property type="entry name" value="RRNA-PROCESSING PROTEIN EFG1"/>
    <property type="match status" value="1"/>
</dbReference>
<comment type="subcellular location">
    <subcellularLocation>
        <location evidence="2">Nucleus</location>
        <location evidence="2">Nucleolus</location>
    </subcellularLocation>
</comment>
<protein>
    <recommendedName>
        <fullName evidence="4">rRNA-processing protein EFG1</fullName>
    </recommendedName>
    <alternativeName>
        <fullName evidence="5">rRNA-processing protein efg1</fullName>
    </alternativeName>
</protein>
<reference evidence="10" key="2">
    <citation type="journal article" date="2023" name="IMA Fungus">
        <title>Comparative genomic study of the Penicillium genus elucidates a diverse pangenome and 15 lateral gene transfer events.</title>
        <authorList>
            <person name="Petersen C."/>
            <person name="Sorensen T."/>
            <person name="Nielsen M.R."/>
            <person name="Sondergaard T.E."/>
            <person name="Sorensen J.L."/>
            <person name="Fitzpatrick D.A."/>
            <person name="Frisvad J.C."/>
            <person name="Nielsen K.L."/>
        </authorList>
    </citation>
    <scope>NUCLEOTIDE SEQUENCE</scope>
    <source>
        <strain evidence="10">IBT 21472</strain>
    </source>
</reference>
<keyword evidence="6" id="KW-0698">rRNA processing</keyword>
<dbReference type="PANTHER" id="PTHR33911:SF1">
    <property type="entry name" value="RRNA-PROCESSING PROTEIN EFG1"/>
    <property type="match status" value="1"/>
</dbReference>
<gene>
    <name evidence="10" type="ORF">N7476_008305</name>
</gene>
<sequence length="341" mass="39238">MSDLKPERVFKRKSRDGPEEAPRKKQHRASDEVQFEDYGNGDDVPAKSTRKYKDKFAPRPERQYPSVNDLKKRIRDVKRLLLKPNLPADARILQERALAGYEQDLADENVRRERSQLISKYHFVRFLDRKAANKQLKSLERRQQEETLDSKQKKKLESKIHAARVNVNYTIYYPLTEKYIALYPKSKSSERDGAESGSEAEPEQKTHGGDAKPPMWAIIEKCMEEDTLGQLREGKLNIGADGKQSAPPSAKVVAVTDPKKSKKESQEPKESKRLKESKKPKDTKDLKKEQPAPIEDKSKYDNMNRRDRRREQAKEQAKEEAKKAAARAQAGEEDSDGGFFE</sequence>
<dbReference type="GO" id="GO:0030688">
    <property type="term" value="C:preribosome, small subunit precursor"/>
    <property type="evidence" value="ECO:0007669"/>
    <property type="project" value="TreeGrafter"/>
</dbReference>
<feature type="region of interest" description="Disordered" evidence="9">
    <location>
        <begin position="1"/>
        <end position="65"/>
    </location>
</feature>
<evidence type="ECO:0000256" key="9">
    <source>
        <dbReference type="SAM" id="MobiDB-lite"/>
    </source>
</evidence>
<dbReference type="Pfam" id="PF10153">
    <property type="entry name" value="Efg1"/>
    <property type="match status" value="1"/>
</dbReference>
<feature type="compositionally biased region" description="Basic and acidic residues" evidence="9">
    <location>
        <begin position="257"/>
        <end position="323"/>
    </location>
</feature>